<gene>
    <name evidence="3" type="ORF">TCIL3000_10_10940</name>
</gene>
<evidence type="ECO:0000256" key="1">
    <source>
        <dbReference type="SAM" id="MobiDB-lite"/>
    </source>
</evidence>
<feature type="region of interest" description="Disordered" evidence="1">
    <location>
        <begin position="142"/>
        <end position="200"/>
    </location>
</feature>
<dbReference type="SUPFAM" id="SSF46689">
    <property type="entry name" value="Homeodomain-like"/>
    <property type="match status" value="1"/>
</dbReference>
<feature type="compositionally biased region" description="Basic and acidic residues" evidence="1">
    <location>
        <begin position="174"/>
        <end position="189"/>
    </location>
</feature>
<reference evidence="3" key="1">
    <citation type="journal article" date="2012" name="Proc. Natl. Acad. Sci. U.S.A.">
        <title>Antigenic diversity is generated by distinct evolutionary mechanisms in African trypanosome species.</title>
        <authorList>
            <person name="Jackson A.P."/>
            <person name="Berry A."/>
            <person name="Aslett M."/>
            <person name="Allison H.C."/>
            <person name="Burton P."/>
            <person name="Vavrova-Anderson J."/>
            <person name="Brown R."/>
            <person name="Browne H."/>
            <person name="Corton N."/>
            <person name="Hauser H."/>
            <person name="Gamble J."/>
            <person name="Gilderthorp R."/>
            <person name="Marcello L."/>
            <person name="McQuillan J."/>
            <person name="Otto T.D."/>
            <person name="Quail M.A."/>
            <person name="Sanders M.J."/>
            <person name="van Tonder A."/>
            <person name="Ginger M.L."/>
            <person name="Field M.C."/>
            <person name="Barry J.D."/>
            <person name="Hertz-Fowler C."/>
            <person name="Berriman M."/>
        </authorList>
    </citation>
    <scope>NUCLEOTIDE SEQUENCE</scope>
    <source>
        <strain evidence="3">IL3000</strain>
    </source>
</reference>
<name>G0UY48_TRYCI</name>
<dbReference type="Gene3D" id="1.10.10.60">
    <property type="entry name" value="Homeodomain-like"/>
    <property type="match status" value="1"/>
</dbReference>
<evidence type="ECO:0000313" key="3">
    <source>
        <dbReference type="EMBL" id="CCC94315.1"/>
    </source>
</evidence>
<protein>
    <recommendedName>
        <fullName evidence="2">Microspherule protein N-terminal domain-containing protein</fullName>
    </recommendedName>
</protein>
<dbReference type="Pfam" id="PF13325">
    <property type="entry name" value="MCRS_N"/>
    <property type="match status" value="1"/>
</dbReference>
<dbReference type="VEuPathDB" id="TriTrypDB:TcIL3000_10_10940"/>
<accession>G0UY48</accession>
<dbReference type="InterPro" id="IPR009057">
    <property type="entry name" value="Homeodomain-like_sf"/>
</dbReference>
<dbReference type="InterPro" id="IPR025999">
    <property type="entry name" value="MCRS_N"/>
</dbReference>
<feature type="region of interest" description="Disordered" evidence="1">
    <location>
        <begin position="254"/>
        <end position="277"/>
    </location>
</feature>
<dbReference type="EMBL" id="HE575323">
    <property type="protein sequence ID" value="CCC94315.1"/>
    <property type="molecule type" value="Genomic_DNA"/>
</dbReference>
<proteinExistence type="predicted"/>
<feature type="compositionally biased region" description="Basic and acidic residues" evidence="1">
    <location>
        <begin position="151"/>
        <end position="166"/>
    </location>
</feature>
<feature type="domain" description="Microspherule protein N-terminal" evidence="2">
    <location>
        <begin position="281"/>
        <end position="344"/>
    </location>
</feature>
<organism evidence="3">
    <name type="scientific">Trypanosoma congolense (strain IL3000)</name>
    <dbReference type="NCBI Taxonomy" id="1068625"/>
    <lineage>
        <taxon>Eukaryota</taxon>
        <taxon>Discoba</taxon>
        <taxon>Euglenozoa</taxon>
        <taxon>Kinetoplastea</taxon>
        <taxon>Metakinetoplastina</taxon>
        <taxon>Trypanosomatida</taxon>
        <taxon>Trypanosomatidae</taxon>
        <taxon>Trypanosoma</taxon>
        <taxon>Nannomonas</taxon>
    </lineage>
</organism>
<evidence type="ECO:0000259" key="2">
    <source>
        <dbReference type="Pfam" id="PF13325"/>
    </source>
</evidence>
<sequence length="361" mass="40559">MQNPSRFSPDTSGTNFSRVHEIVQKHAKQGNKFSVAAALTLPSIHEDPEFWRTCKYKEGIVSLFLDSEENAQNNTNDTQRPELVRSDGDLYTLLCNTVRENAQLRDIIKRLESGECSREQGGTEPSPADSLRTAIEEARALLQSQATSQDSEGRRSAGEKRSRDDPGTQVHSPVRSEEYSSANEDHSPREMVPVSPDTVSEGKKFNAVDVLESIRALPGTRRTVSSFDALGDLLGNKEHVSAWVGAMANQRRASRNSESSIESAHDDFGSRGSMGSPCKKQRRFKFSQAEDEAILHGVARFRTGAQRFQQIFYAYRNVWHPARTVQQLYDHWRGTLRYKVIQQEGYRGKNSLAARVPRNSE</sequence>
<dbReference type="AlphaFoldDB" id="G0UY48"/>